<protein>
    <submittedName>
        <fullName evidence="1">Uncharacterized protein</fullName>
    </submittedName>
</protein>
<keyword evidence="2" id="KW-1185">Reference proteome</keyword>
<organism evidence="1 2">
    <name type="scientific">Psilocybe cyanescens</name>
    <dbReference type="NCBI Taxonomy" id="93625"/>
    <lineage>
        <taxon>Eukaryota</taxon>
        <taxon>Fungi</taxon>
        <taxon>Dikarya</taxon>
        <taxon>Basidiomycota</taxon>
        <taxon>Agaricomycotina</taxon>
        <taxon>Agaricomycetes</taxon>
        <taxon>Agaricomycetidae</taxon>
        <taxon>Agaricales</taxon>
        <taxon>Agaricineae</taxon>
        <taxon>Strophariaceae</taxon>
        <taxon>Psilocybe</taxon>
    </lineage>
</organism>
<dbReference type="Proteomes" id="UP000283269">
    <property type="component" value="Unassembled WGS sequence"/>
</dbReference>
<proteinExistence type="predicted"/>
<gene>
    <name evidence="1" type="ORF">CVT25_002984</name>
</gene>
<comment type="caution">
    <text evidence="1">The sequence shown here is derived from an EMBL/GenBank/DDBJ whole genome shotgun (WGS) entry which is preliminary data.</text>
</comment>
<reference evidence="1 2" key="1">
    <citation type="journal article" date="2018" name="Evol. Lett.">
        <title>Horizontal gene cluster transfer increased hallucinogenic mushroom diversity.</title>
        <authorList>
            <person name="Reynolds H.T."/>
            <person name="Vijayakumar V."/>
            <person name="Gluck-Thaler E."/>
            <person name="Korotkin H.B."/>
            <person name="Matheny P.B."/>
            <person name="Slot J.C."/>
        </authorList>
    </citation>
    <scope>NUCLEOTIDE SEQUENCE [LARGE SCALE GENOMIC DNA]</scope>
    <source>
        <strain evidence="1 2">2631</strain>
    </source>
</reference>
<dbReference type="InParanoid" id="A0A409WMV8"/>
<dbReference type="AlphaFoldDB" id="A0A409WMV8"/>
<accession>A0A409WMV8</accession>
<name>A0A409WMV8_PSICY</name>
<evidence type="ECO:0000313" key="1">
    <source>
        <dbReference type="EMBL" id="PPQ79830.1"/>
    </source>
</evidence>
<dbReference type="EMBL" id="NHYD01003360">
    <property type="protein sequence ID" value="PPQ79830.1"/>
    <property type="molecule type" value="Genomic_DNA"/>
</dbReference>
<sequence length="147" mass="16490">MTGSANIVKILARDAYVMPVYVLRKLNLTFPLFFSHHISSVSLTYSDISLQFFDMDSGSFCVISRRGSIEKPSGNDLFKVRILLNLRGILETKAPTMSQFEQNYPNSLIDMDELPGPVDAIDTLADDPFSRSDISVGARRERRLAVK</sequence>
<dbReference type="OrthoDB" id="3354157at2759"/>
<evidence type="ECO:0000313" key="2">
    <source>
        <dbReference type="Proteomes" id="UP000283269"/>
    </source>
</evidence>